<keyword evidence="22" id="KW-1185">Reference proteome</keyword>
<gene>
    <name evidence="23" type="primary">LOC102375237</name>
</gene>
<dbReference type="NCBIfam" id="TIGR00530">
    <property type="entry name" value="AGP_acyltrn"/>
    <property type="match status" value="1"/>
</dbReference>
<keyword evidence="19" id="KW-0594">Phospholipid biosynthesis</keyword>
<reference evidence="23" key="1">
    <citation type="submission" date="2025-08" db="UniProtKB">
        <authorList>
            <consortium name="RefSeq"/>
        </authorList>
    </citation>
    <scope>IDENTIFICATION</scope>
</reference>
<sequence>MGSWHMGYWGMHRHLPAQILCPELYHSLADSGGLPLLLPLDLMELSLVLGNLLILILTGLLMYYYSATFRYYTKVTVLDGYLIAISIVSLPFFVAHGRTVENMRIIRTVMCPIRYLLGIKVKVQGKENLDIEGPYVIVANHQSNVDFIVMFEALPERCVTVAKKEILYMGTFGLCCWLSKFIFIDRRKTDHAISVMSKVARTMHQEDLRVWVFPEGTRSYGTTMLPFKHGAFHLAVQAQVPVVPVVLSSYNTFFNREKKRFTTGECTIQILPHVQTQELGPDDVPRLTECVRQTMLTTFQKMLEDAREHT</sequence>
<dbReference type="GeneID" id="102375237"/>
<feature type="domain" description="Phospholipid/glycerol acyltransferase" evidence="21">
    <location>
        <begin position="135"/>
        <end position="250"/>
    </location>
</feature>
<keyword evidence="19" id="KW-0443">Lipid metabolism</keyword>
<accession>A0A3Q0HLE9</accession>
<evidence type="ECO:0000256" key="2">
    <source>
        <dbReference type="ARBA" id="ARBA00000300"/>
    </source>
</evidence>
<evidence type="ECO:0000256" key="4">
    <source>
        <dbReference type="ARBA" id="ARBA00001783"/>
    </source>
</evidence>
<dbReference type="PANTHER" id="PTHR10434">
    <property type="entry name" value="1-ACYL-SN-GLYCEROL-3-PHOSPHATE ACYLTRANSFERASE"/>
    <property type="match status" value="1"/>
</dbReference>
<evidence type="ECO:0000256" key="15">
    <source>
        <dbReference type="ARBA" id="ARBA00048973"/>
    </source>
</evidence>
<keyword evidence="20" id="KW-0472">Membrane</keyword>
<dbReference type="GO" id="GO:0003841">
    <property type="term" value="F:1-acylglycerol-3-phosphate O-acyltransferase activity"/>
    <property type="evidence" value="ECO:0007669"/>
    <property type="project" value="UniProtKB-UniRule"/>
</dbReference>
<dbReference type="GO" id="GO:0005783">
    <property type="term" value="C:endoplasmic reticulum"/>
    <property type="evidence" value="ECO:0007669"/>
    <property type="project" value="TreeGrafter"/>
</dbReference>
<keyword evidence="19" id="KW-0444">Lipid biosynthesis</keyword>
<keyword evidence="9 19" id="KW-0012">Acyltransferase</keyword>
<dbReference type="STRING" id="38654.A0A3Q0HLE9"/>
<keyword evidence="8 19" id="KW-0808">Transferase</keyword>
<evidence type="ECO:0000313" key="23">
    <source>
        <dbReference type="RefSeq" id="XP_025072502.1"/>
    </source>
</evidence>
<comment type="catalytic activity">
    <reaction evidence="1">
        <text>(11Z)-octadecenoyl-CoA + 1-(9Z-octadecenoyl)-sn-glycero-3-phosphate = 1-(9Z)-octadecenoyl-2-(11Z)-octadecenoyl-sn-glycero-3-phosphate + CoA</text>
        <dbReference type="Rhea" id="RHEA:37603"/>
        <dbReference type="ChEBI" id="CHEBI:57287"/>
        <dbReference type="ChEBI" id="CHEBI:74544"/>
        <dbReference type="ChEBI" id="CHEBI:75121"/>
        <dbReference type="ChEBI" id="CHEBI:75122"/>
    </reaction>
    <physiologicalReaction direction="left-to-right" evidence="1">
        <dbReference type="Rhea" id="RHEA:37604"/>
    </physiologicalReaction>
</comment>
<name>A0A3Q0HLE9_ALLSI</name>
<comment type="catalytic activity">
    <reaction evidence="12">
        <text>1-(6Z,9Z,12Z-octadecatrienoyl)-sn-glycero-3-phosphate + (9Z)-octadecenoyl-CoA = (6Z,9Z,12Z)-octadecatrienoyl-2-(9Z)-octadecenoyl-sn-glycero-3-phosphate + CoA</text>
        <dbReference type="Rhea" id="RHEA:37179"/>
        <dbReference type="ChEBI" id="CHEBI:57287"/>
        <dbReference type="ChEBI" id="CHEBI:57387"/>
        <dbReference type="ChEBI" id="CHEBI:74581"/>
        <dbReference type="ChEBI" id="CHEBI:74582"/>
    </reaction>
    <physiologicalReaction direction="left-to-right" evidence="12">
        <dbReference type="Rhea" id="RHEA:37180"/>
    </physiologicalReaction>
</comment>
<evidence type="ECO:0000256" key="18">
    <source>
        <dbReference type="ARBA" id="ARBA00049561"/>
    </source>
</evidence>
<protein>
    <recommendedName>
        <fullName evidence="19">1-acyl-sn-glycerol-3-phosphate acyltransferase</fullName>
        <ecNumber evidence="19">2.3.1.51</ecNumber>
    </recommendedName>
</protein>
<dbReference type="InterPro" id="IPR004552">
    <property type="entry name" value="AGP_acyltrans"/>
</dbReference>
<comment type="catalytic activity">
    <reaction evidence="18">
        <text>1-(9Z-octadecenoyl)-sn-glycero-3-phosphate + (9Z)-octadecenoyl-CoA = 1,2-di-(9Z-octadecenoyl)-sn-glycero-3-phosphate + CoA</text>
        <dbReference type="Rhea" id="RHEA:37131"/>
        <dbReference type="ChEBI" id="CHEBI:57287"/>
        <dbReference type="ChEBI" id="CHEBI:57387"/>
        <dbReference type="ChEBI" id="CHEBI:74544"/>
        <dbReference type="ChEBI" id="CHEBI:74546"/>
    </reaction>
    <physiologicalReaction direction="left-to-right" evidence="18">
        <dbReference type="Rhea" id="RHEA:37132"/>
    </physiologicalReaction>
</comment>
<evidence type="ECO:0000256" key="16">
    <source>
        <dbReference type="ARBA" id="ARBA00049345"/>
    </source>
</evidence>
<dbReference type="SMART" id="SM00563">
    <property type="entry name" value="PlsC"/>
    <property type="match status" value="1"/>
</dbReference>
<evidence type="ECO:0000256" key="20">
    <source>
        <dbReference type="SAM" id="Phobius"/>
    </source>
</evidence>
<keyword evidence="20" id="KW-0812">Transmembrane</keyword>
<evidence type="ECO:0000256" key="14">
    <source>
        <dbReference type="ARBA" id="ARBA00048956"/>
    </source>
</evidence>
<keyword evidence="19" id="KW-1208">Phospholipid metabolism</keyword>
<evidence type="ECO:0000256" key="13">
    <source>
        <dbReference type="ARBA" id="ARBA00048293"/>
    </source>
</evidence>
<evidence type="ECO:0000256" key="5">
    <source>
        <dbReference type="ARBA" id="ARBA00004086"/>
    </source>
</evidence>
<evidence type="ECO:0000256" key="17">
    <source>
        <dbReference type="ARBA" id="ARBA00049491"/>
    </source>
</evidence>
<comment type="catalytic activity">
    <reaction evidence="10">
        <text>1-hexadecanoyl-sn-glycero-3-phosphate + (9Z)-octadecenoyl-CoA = 1-hexadecanoyl-2-(9Z-octadecenoyl)-sn-glycero-3-phosphate + CoA</text>
        <dbReference type="Rhea" id="RHEA:33187"/>
        <dbReference type="ChEBI" id="CHEBI:57287"/>
        <dbReference type="ChEBI" id="CHEBI:57387"/>
        <dbReference type="ChEBI" id="CHEBI:57518"/>
        <dbReference type="ChEBI" id="CHEBI:64839"/>
    </reaction>
    <physiologicalReaction direction="left-to-right" evidence="10">
        <dbReference type="Rhea" id="RHEA:33188"/>
    </physiologicalReaction>
</comment>
<dbReference type="GO" id="GO:0006654">
    <property type="term" value="P:phosphatidic acid biosynthetic process"/>
    <property type="evidence" value="ECO:0007669"/>
    <property type="project" value="TreeGrafter"/>
</dbReference>
<evidence type="ECO:0000256" key="10">
    <source>
        <dbReference type="ARBA" id="ARBA00047525"/>
    </source>
</evidence>
<comment type="function">
    <text evidence="5">Converts 1-acyl-sn-glycerol-3-phosphate (lysophosphatidic acid or LPA) into 1,2-diacyl-sn-glycerol-3-phosphate (phosphatidic acid or PA) by incorporating an acyl moiety at the sn-2 position of the glycerol backbone.</text>
</comment>
<dbReference type="InterPro" id="IPR002123">
    <property type="entry name" value="Plipid/glycerol_acylTrfase"/>
</dbReference>
<evidence type="ECO:0000256" key="9">
    <source>
        <dbReference type="ARBA" id="ARBA00023315"/>
    </source>
</evidence>
<comment type="catalytic activity">
    <reaction evidence="4">
        <text>1-(9Z-octadecenoyl)-sn-glycero-3-phosphate + tetradecanoyl-CoA = 1-(9Z)-octadecenoyl-2-tetradecanoyl-sn-glycero-3-phosphate + CoA</text>
        <dbReference type="Rhea" id="RHEA:37171"/>
        <dbReference type="ChEBI" id="CHEBI:57287"/>
        <dbReference type="ChEBI" id="CHEBI:57385"/>
        <dbReference type="ChEBI" id="CHEBI:74544"/>
        <dbReference type="ChEBI" id="CHEBI:74579"/>
    </reaction>
    <physiologicalReaction direction="left-to-right" evidence="4">
        <dbReference type="Rhea" id="RHEA:37172"/>
    </physiologicalReaction>
</comment>
<dbReference type="KEGG" id="asn:102375237"/>
<comment type="catalytic activity">
    <reaction evidence="3">
        <text>1-(9Z-octadecenoyl)-sn-glycero-3-phosphate + hexadecanoyl-CoA = 1-(9Z)-octadecenoyl-2-hexadecanoyl-sn-glycero-3-phosphate + CoA</text>
        <dbReference type="Rhea" id="RHEA:37143"/>
        <dbReference type="ChEBI" id="CHEBI:57287"/>
        <dbReference type="ChEBI" id="CHEBI:57379"/>
        <dbReference type="ChEBI" id="CHEBI:74544"/>
        <dbReference type="ChEBI" id="CHEBI:74551"/>
    </reaction>
    <physiologicalReaction direction="left-to-right" evidence="3">
        <dbReference type="Rhea" id="RHEA:37144"/>
    </physiologicalReaction>
</comment>
<dbReference type="EC" id="2.3.1.51" evidence="19"/>
<dbReference type="SUPFAM" id="SSF69593">
    <property type="entry name" value="Glycerol-3-phosphate (1)-acyltransferase"/>
    <property type="match status" value="1"/>
</dbReference>
<comment type="similarity">
    <text evidence="7 19">Belongs to the 1-acyl-sn-glycerol-3-phosphate acyltransferase family.</text>
</comment>
<dbReference type="GO" id="GO:0016020">
    <property type="term" value="C:membrane"/>
    <property type="evidence" value="ECO:0007669"/>
    <property type="project" value="InterPro"/>
</dbReference>
<evidence type="ECO:0000256" key="7">
    <source>
        <dbReference type="ARBA" id="ARBA00008655"/>
    </source>
</evidence>
<keyword evidence="20" id="KW-1133">Transmembrane helix</keyword>
<comment type="catalytic activity">
    <reaction evidence="17">
        <text>1-eicosanoyl-sn-glycero-3-phosphate + (9Z)-octadecenoyl-CoA = 1-eicosanoyl-2-(9Z)-octadecenoyl-sn-glycero-3-phosphate + CoA</text>
        <dbReference type="Rhea" id="RHEA:37183"/>
        <dbReference type="ChEBI" id="CHEBI:57287"/>
        <dbReference type="ChEBI" id="CHEBI:57387"/>
        <dbReference type="ChEBI" id="CHEBI:74583"/>
        <dbReference type="ChEBI" id="CHEBI:74584"/>
    </reaction>
    <physiologicalReaction direction="left-to-right" evidence="17">
        <dbReference type="Rhea" id="RHEA:37184"/>
    </physiologicalReaction>
</comment>
<feature type="transmembrane region" description="Helical" evidence="20">
    <location>
        <begin position="45"/>
        <end position="65"/>
    </location>
</feature>
<dbReference type="Proteomes" id="UP000189705">
    <property type="component" value="Unplaced"/>
</dbReference>
<evidence type="ECO:0000256" key="3">
    <source>
        <dbReference type="ARBA" id="ARBA00000816"/>
    </source>
</evidence>
<organism evidence="22 23">
    <name type="scientific">Alligator sinensis</name>
    <name type="common">Chinese alligator</name>
    <dbReference type="NCBI Taxonomy" id="38654"/>
    <lineage>
        <taxon>Eukaryota</taxon>
        <taxon>Metazoa</taxon>
        <taxon>Chordata</taxon>
        <taxon>Craniata</taxon>
        <taxon>Vertebrata</taxon>
        <taxon>Euteleostomi</taxon>
        <taxon>Archelosauria</taxon>
        <taxon>Archosauria</taxon>
        <taxon>Crocodylia</taxon>
        <taxon>Alligatoridae</taxon>
        <taxon>Alligatorinae</taxon>
        <taxon>Alligator</taxon>
    </lineage>
</organism>
<dbReference type="RefSeq" id="XP_025072502.1">
    <property type="nucleotide sequence ID" value="XM_025216717.1"/>
</dbReference>
<dbReference type="AlphaFoldDB" id="A0A3Q0HLE9"/>
<comment type="domain">
    <text evidence="19">The HXXXXD motif is essential for acyltransferase activity and may constitute the binding site for the phosphate moiety of the glycerol-3-phosphate.</text>
</comment>
<evidence type="ECO:0000256" key="8">
    <source>
        <dbReference type="ARBA" id="ARBA00022679"/>
    </source>
</evidence>
<evidence type="ECO:0000256" key="12">
    <source>
        <dbReference type="ARBA" id="ARBA00048105"/>
    </source>
</evidence>
<evidence type="ECO:0000256" key="1">
    <source>
        <dbReference type="ARBA" id="ARBA00000091"/>
    </source>
</evidence>
<evidence type="ECO:0000256" key="6">
    <source>
        <dbReference type="ARBA" id="ARBA00004728"/>
    </source>
</evidence>
<feature type="transmembrane region" description="Helical" evidence="20">
    <location>
        <begin position="77"/>
        <end position="94"/>
    </location>
</feature>
<comment type="catalytic activity">
    <reaction evidence="13">
        <text>1-(9Z,12Z,15Z)-octadecatrienoyl-sn-glycero-3-phosphate + (9Z)-octadecenoyl-CoA = 1-(9Z,12Z,15Z)-octadecatrienoyl-2-(9Z)-octadecenoyl-sn-glycero-3-phosphate + CoA</text>
        <dbReference type="Rhea" id="RHEA:37139"/>
        <dbReference type="ChEBI" id="CHEBI:57287"/>
        <dbReference type="ChEBI" id="CHEBI:57387"/>
        <dbReference type="ChEBI" id="CHEBI:74549"/>
        <dbReference type="ChEBI" id="CHEBI:74550"/>
    </reaction>
    <physiologicalReaction direction="left-to-right" evidence="13">
        <dbReference type="Rhea" id="RHEA:37140"/>
    </physiologicalReaction>
</comment>
<dbReference type="PANTHER" id="PTHR10434:SF65">
    <property type="entry name" value="1-ACYL-SN-GLYCEROL-3-PHOSPHATE ACYLTRANSFERASE ALPHA"/>
    <property type="match status" value="1"/>
</dbReference>
<comment type="pathway">
    <text evidence="6">Phospholipid metabolism; CDP-diacylglycerol biosynthesis; CDP-diacylglycerol from sn-glycerol 3-phosphate: step 2/3.</text>
</comment>
<dbReference type="CDD" id="cd07989">
    <property type="entry name" value="LPLAT_AGPAT-like"/>
    <property type="match status" value="1"/>
</dbReference>
<proteinExistence type="inferred from homology"/>
<comment type="catalytic activity">
    <reaction evidence="14">
        <text>heptadecanoyl-CoA + 1-(9Z-octadecenoyl)-sn-glycero-3-phosphate = 1-(9Z)-octadecenoyl-2-heptadecanoyl-sn-glycero-3-phosphate + CoA</text>
        <dbReference type="Rhea" id="RHEA:37155"/>
        <dbReference type="ChEBI" id="CHEBI:57287"/>
        <dbReference type="ChEBI" id="CHEBI:74307"/>
        <dbReference type="ChEBI" id="CHEBI:74544"/>
        <dbReference type="ChEBI" id="CHEBI:74558"/>
    </reaction>
    <physiologicalReaction direction="left-to-right" evidence="14">
        <dbReference type="Rhea" id="RHEA:37156"/>
    </physiologicalReaction>
</comment>
<dbReference type="Pfam" id="PF01553">
    <property type="entry name" value="Acyltransferase"/>
    <property type="match status" value="1"/>
</dbReference>
<comment type="catalytic activity">
    <reaction evidence="16">
        <text>1-(9Z-octadecenoyl)-sn-glycero-3-phosphate + (9Z,12Z)-octadecadienoyl-CoA = 1-(9Z)-octadecenoyl-2-(9Z,12Z)-octadecadienoyl-sn-glycero-3-phosphate + CoA</text>
        <dbReference type="Rhea" id="RHEA:37159"/>
        <dbReference type="ChEBI" id="CHEBI:57287"/>
        <dbReference type="ChEBI" id="CHEBI:57383"/>
        <dbReference type="ChEBI" id="CHEBI:74544"/>
        <dbReference type="ChEBI" id="CHEBI:74563"/>
    </reaction>
    <physiologicalReaction direction="left-to-right" evidence="16">
        <dbReference type="Rhea" id="RHEA:37160"/>
    </physiologicalReaction>
</comment>
<comment type="catalytic activity">
    <reaction evidence="2">
        <text>a 1-acyl-sn-glycero-3-phosphate + an acyl-CoA = a 1,2-diacyl-sn-glycero-3-phosphate + CoA</text>
        <dbReference type="Rhea" id="RHEA:19709"/>
        <dbReference type="ChEBI" id="CHEBI:57287"/>
        <dbReference type="ChEBI" id="CHEBI:57970"/>
        <dbReference type="ChEBI" id="CHEBI:58342"/>
        <dbReference type="ChEBI" id="CHEBI:58608"/>
        <dbReference type="EC" id="2.3.1.51"/>
    </reaction>
    <physiologicalReaction direction="left-to-right" evidence="2">
        <dbReference type="Rhea" id="RHEA:19710"/>
    </physiologicalReaction>
</comment>
<evidence type="ECO:0000259" key="21">
    <source>
        <dbReference type="SMART" id="SM00563"/>
    </source>
</evidence>
<comment type="catalytic activity">
    <reaction evidence="11">
        <text>1-tetradecanoyl-sn-glycerol 3-phosphate + (9Z)-octadecenoyl-CoA = 1-tetradecanoyl-2-(9Z)-octadecenoyl-sn-glycero-3-phosphate + CoA</text>
        <dbReference type="Rhea" id="RHEA:37187"/>
        <dbReference type="ChEBI" id="CHEBI:57287"/>
        <dbReference type="ChEBI" id="CHEBI:57387"/>
        <dbReference type="ChEBI" id="CHEBI:72683"/>
        <dbReference type="ChEBI" id="CHEBI:74586"/>
    </reaction>
    <physiologicalReaction direction="left-to-right" evidence="11">
        <dbReference type="Rhea" id="RHEA:37188"/>
    </physiologicalReaction>
</comment>
<evidence type="ECO:0000256" key="11">
    <source>
        <dbReference type="ARBA" id="ARBA00047814"/>
    </source>
</evidence>
<evidence type="ECO:0000256" key="19">
    <source>
        <dbReference type="RuleBase" id="RU361267"/>
    </source>
</evidence>
<dbReference type="InParanoid" id="A0A3Q0HLE9"/>
<comment type="catalytic activity">
    <reaction evidence="15">
        <text>pentadecanoyl-CoA + 1-(9Z-octadecenoyl)-sn-glycero-3-phosphate = 1-(9Z)-octadecenoyl-2-pentadecanoyl-sn-glycero-3-phosphate + CoA</text>
        <dbReference type="Rhea" id="RHEA:37175"/>
        <dbReference type="ChEBI" id="CHEBI:57287"/>
        <dbReference type="ChEBI" id="CHEBI:74309"/>
        <dbReference type="ChEBI" id="CHEBI:74544"/>
        <dbReference type="ChEBI" id="CHEBI:74578"/>
    </reaction>
    <physiologicalReaction direction="left-to-right" evidence="15">
        <dbReference type="Rhea" id="RHEA:37176"/>
    </physiologicalReaction>
</comment>
<evidence type="ECO:0000313" key="22">
    <source>
        <dbReference type="Proteomes" id="UP000189705"/>
    </source>
</evidence>